<accession>A0A6G6IUF9</accession>
<sequence>MTKSRAKGARAELEFAGLCFDNLGIKVERNLEQSRAGGHDLIGLVGWAPEVKARADIPGRSELLSMWAQTLDQANRASAKPVLAVKVNRRGWTIYVDLADLNDSWQRCKSWAAIEPEDFFQLVREGM</sequence>
<reference evidence="1 2" key="1">
    <citation type="submission" date="2020-02" db="EMBL/GenBank/DDBJ databases">
        <title>Integrative conjugative elements (ICEs) and plasmids drive adaptation of Pseudomonas nitroreducens strain HBP1 to wastewater environment.</title>
        <authorList>
            <person name="Sentchilo V."/>
            <person name="Carraro N."/>
            <person name="Bertelli C."/>
            <person name="van der Meer J.R."/>
        </authorList>
    </citation>
    <scope>NUCLEOTIDE SEQUENCE [LARGE SCALE GENOMIC DNA]</scope>
    <source>
        <strain evidence="1 2">HBP1</strain>
    </source>
</reference>
<dbReference type="RefSeq" id="WP_024763206.1">
    <property type="nucleotide sequence ID" value="NZ_CP049140.1"/>
</dbReference>
<name>A0A6G6IUF9_PSENT</name>
<protein>
    <recommendedName>
        <fullName evidence="3">Holliday junction resolvase</fullName>
    </recommendedName>
</protein>
<proteinExistence type="predicted"/>
<dbReference type="EMBL" id="CP049140">
    <property type="protein sequence ID" value="QIE86775.1"/>
    <property type="molecule type" value="Genomic_DNA"/>
</dbReference>
<dbReference type="Proteomes" id="UP000501063">
    <property type="component" value="Chromosome"/>
</dbReference>
<dbReference type="InterPro" id="IPR056931">
    <property type="entry name" value="D14-like"/>
</dbReference>
<dbReference type="Pfam" id="PF24608">
    <property type="entry name" value="PDDEXK_15"/>
    <property type="match status" value="1"/>
</dbReference>
<dbReference type="KEGG" id="pnt:G5B91_11015"/>
<evidence type="ECO:0008006" key="3">
    <source>
        <dbReference type="Google" id="ProtNLM"/>
    </source>
</evidence>
<dbReference type="AlphaFoldDB" id="A0A6G6IUF9"/>
<gene>
    <name evidence="1" type="ORF">G5B91_11015</name>
</gene>
<organism evidence="1 2">
    <name type="scientific">Pseudomonas nitroreducens</name>
    <dbReference type="NCBI Taxonomy" id="46680"/>
    <lineage>
        <taxon>Bacteria</taxon>
        <taxon>Pseudomonadati</taxon>
        <taxon>Pseudomonadota</taxon>
        <taxon>Gammaproteobacteria</taxon>
        <taxon>Pseudomonadales</taxon>
        <taxon>Pseudomonadaceae</taxon>
        <taxon>Pseudomonas</taxon>
    </lineage>
</organism>
<evidence type="ECO:0000313" key="2">
    <source>
        <dbReference type="Proteomes" id="UP000501063"/>
    </source>
</evidence>
<evidence type="ECO:0000313" key="1">
    <source>
        <dbReference type="EMBL" id="QIE86775.1"/>
    </source>
</evidence>